<name>U9T394_RHIID</name>
<dbReference type="EMBL" id="KI295570">
    <property type="protein sequence ID" value="ESA02649.1"/>
    <property type="molecule type" value="Genomic_DNA"/>
</dbReference>
<sequence>MNGARENFLKSLVPCSPKSDTRSISPDGDSEESKAITIKLSISIVSDQLSFLGDCQTKWLTIHEKFVAWWNENHPDCQIKVDSIEEWTYRENEDPSSYNVHWIHDNKIFCERTQPYHNMAKVPPINVEGTTNIQKNKISPINVEGTIKFTQGHSEILKLYYYLET</sequence>
<evidence type="ECO:0000313" key="1">
    <source>
        <dbReference type="EMBL" id="ESA02649.1"/>
    </source>
</evidence>
<organism evidence="1">
    <name type="scientific">Rhizophagus irregularis (strain DAOM 181602 / DAOM 197198 / MUCL 43194)</name>
    <name type="common">Arbuscular mycorrhizal fungus</name>
    <name type="synonym">Glomus intraradices</name>
    <dbReference type="NCBI Taxonomy" id="747089"/>
    <lineage>
        <taxon>Eukaryota</taxon>
        <taxon>Fungi</taxon>
        <taxon>Fungi incertae sedis</taxon>
        <taxon>Mucoromycota</taxon>
        <taxon>Glomeromycotina</taxon>
        <taxon>Glomeromycetes</taxon>
        <taxon>Glomerales</taxon>
        <taxon>Glomeraceae</taxon>
        <taxon>Rhizophagus</taxon>
    </lineage>
</organism>
<dbReference type="AlphaFoldDB" id="U9T394"/>
<protein>
    <submittedName>
        <fullName evidence="1">Uncharacterized protein</fullName>
    </submittedName>
</protein>
<accession>U9T394</accession>
<proteinExistence type="predicted"/>
<dbReference type="VEuPathDB" id="FungiDB:RhiirFUN_012420"/>
<dbReference type="HOGENOM" id="CLU_1611662_0_0_1"/>
<gene>
    <name evidence="1" type="ORF">GLOINDRAFT_327532</name>
</gene>
<reference evidence="1" key="1">
    <citation type="submission" date="2013-07" db="EMBL/GenBank/DDBJ databases">
        <title>The genome of an arbuscular mycorrhizal fungus provides insights into the evolution of the oldest plant symbiosis.</title>
        <authorList>
            <consortium name="DOE Joint Genome Institute"/>
            <person name="Tisserant E."/>
            <person name="Malbreil M."/>
            <person name="Kuo A."/>
            <person name="Kohler A."/>
            <person name="Symeonidi A."/>
            <person name="Balestrini R."/>
            <person name="Charron P."/>
            <person name="Duensing N."/>
            <person name="Frei-dit-Frey N."/>
            <person name="Gianinazzi-Pearson V."/>
            <person name="Gilbert B."/>
            <person name="Handa Y."/>
            <person name="Hijri M."/>
            <person name="Kaul R."/>
            <person name="Kawaguchi M."/>
            <person name="Krajinski F."/>
            <person name="Lammers P."/>
            <person name="Lapierre D."/>
            <person name="Masclaux F.G."/>
            <person name="Murat C."/>
            <person name="Morin E."/>
            <person name="Ndikumana S."/>
            <person name="Pagni M."/>
            <person name="Petitpierre D."/>
            <person name="Requena N."/>
            <person name="Rosikiewicz P."/>
            <person name="Riley R."/>
            <person name="Saito K."/>
            <person name="San Clemente H."/>
            <person name="Shapiro H."/>
            <person name="van Tuinen D."/>
            <person name="Becard G."/>
            <person name="Bonfante P."/>
            <person name="Paszkowski U."/>
            <person name="Shachar-Hill Y."/>
            <person name="Young J.P."/>
            <person name="Sanders I.R."/>
            <person name="Henrissat B."/>
            <person name="Rensing S.A."/>
            <person name="Grigoriev I.V."/>
            <person name="Corradi N."/>
            <person name="Roux C."/>
            <person name="Martin F."/>
        </authorList>
    </citation>
    <scope>NUCLEOTIDE SEQUENCE</scope>
    <source>
        <strain evidence="1">DAOM 197198</strain>
    </source>
</reference>